<dbReference type="KEGG" id="lvi:G7068_07365"/>
<evidence type="ECO:0000313" key="1">
    <source>
        <dbReference type="EMBL" id="QIK63036.1"/>
    </source>
</evidence>
<dbReference type="AlphaFoldDB" id="A0A6G7XEY9"/>
<keyword evidence="2" id="KW-1185">Reference proteome</keyword>
<dbReference type="RefSeq" id="WP_166290679.1">
    <property type="nucleotide sequence ID" value="NZ_CP049863.1"/>
</dbReference>
<reference evidence="1 2" key="1">
    <citation type="submission" date="2020-03" db="EMBL/GenBank/DDBJ databases">
        <title>Leucobacter sp. nov., isolated from beetles.</title>
        <authorList>
            <person name="Hyun D.-W."/>
            <person name="Bae J.-W."/>
        </authorList>
    </citation>
    <scope>NUCLEOTIDE SEQUENCE [LARGE SCALE GENOMIC DNA]</scope>
    <source>
        <strain evidence="1 2">HDW9C</strain>
    </source>
</reference>
<dbReference type="SUPFAM" id="SSF53756">
    <property type="entry name" value="UDP-Glycosyltransferase/glycogen phosphorylase"/>
    <property type="match status" value="1"/>
</dbReference>
<dbReference type="GO" id="GO:0016740">
    <property type="term" value="F:transferase activity"/>
    <property type="evidence" value="ECO:0007669"/>
    <property type="project" value="UniProtKB-KW"/>
</dbReference>
<accession>A0A6G7XEY9</accession>
<dbReference type="Gene3D" id="3.40.50.2000">
    <property type="entry name" value="Glycogen Phosphorylase B"/>
    <property type="match status" value="2"/>
</dbReference>
<dbReference type="Proteomes" id="UP000502677">
    <property type="component" value="Chromosome"/>
</dbReference>
<proteinExistence type="predicted"/>
<keyword evidence="1" id="KW-0808">Transferase</keyword>
<name>A0A6G7XEY9_9MICO</name>
<sequence>MATLTLIAEPFPDWEAPVHAAAARDLMGALATTAPRSCSTRYLMAKGSTDPHFTSPLIRSEYLPFRSTMLPLLWQNGATARPLDGEFVHSITPMVPLRSHGDDDGTQTSVTITHSIAWDAPAILGNSQARLYRAFVRRAVKLADVLFTPTHATARVLQEQFGSDLPVQVLQLGAPSEYLRPDDAIERRAALGVPDHYAVTTATSSEDGRLSWIIDALRADPALPSVVVLEGLDPAASATEQPSIPEELQHRVVFVTPRDLTDVGAVLSGASLLLQPQAYVGTGYTLLGALTGSVPVLHSGHPAAEELVLDAGLAATSAGEFAAEFSRLFRDPNSLTKLAVLARDRSRGFGWNGAAWQLWEAHANM</sequence>
<evidence type="ECO:0000313" key="2">
    <source>
        <dbReference type="Proteomes" id="UP000502677"/>
    </source>
</evidence>
<organism evidence="1 2">
    <name type="scientific">Leucobacter viscericola</name>
    <dbReference type="NCBI Taxonomy" id="2714935"/>
    <lineage>
        <taxon>Bacteria</taxon>
        <taxon>Bacillati</taxon>
        <taxon>Actinomycetota</taxon>
        <taxon>Actinomycetes</taxon>
        <taxon>Micrococcales</taxon>
        <taxon>Microbacteriaceae</taxon>
        <taxon>Leucobacter</taxon>
    </lineage>
</organism>
<gene>
    <name evidence="1" type="ORF">G7068_07365</name>
</gene>
<protein>
    <submittedName>
        <fullName evidence="1">Glycosyltransferase family 4 protein</fullName>
    </submittedName>
</protein>
<dbReference type="EMBL" id="CP049863">
    <property type="protein sequence ID" value="QIK63036.1"/>
    <property type="molecule type" value="Genomic_DNA"/>
</dbReference>